<dbReference type="Proteomes" id="UP001211907">
    <property type="component" value="Unassembled WGS sequence"/>
</dbReference>
<dbReference type="GO" id="GO:0003700">
    <property type="term" value="F:DNA-binding transcription factor activity"/>
    <property type="evidence" value="ECO:0007669"/>
    <property type="project" value="InterPro"/>
</dbReference>
<evidence type="ECO:0000256" key="2">
    <source>
        <dbReference type="SAM" id="MobiDB-lite"/>
    </source>
</evidence>
<dbReference type="SUPFAM" id="SSF57959">
    <property type="entry name" value="Leucine zipper domain"/>
    <property type="match status" value="1"/>
</dbReference>
<keyword evidence="5" id="KW-1185">Reference proteome</keyword>
<feature type="domain" description="BZIP" evidence="3">
    <location>
        <begin position="164"/>
        <end position="210"/>
    </location>
</feature>
<comment type="caution">
    <text evidence="4">The sequence shown here is derived from an EMBL/GenBank/DDBJ whole genome shotgun (WGS) entry which is preliminary data.</text>
</comment>
<dbReference type="Pfam" id="PF07716">
    <property type="entry name" value="bZIP_2"/>
    <property type="match status" value="1"/>
</dbReference>
<dbReference type="PROSITE" id="PS00036">
    <property type="entry name" value="BZIP_BASIC"/>
    <property type="match status" value="1"/>
</dbReference>
<dbReference type="InterPro" id="IPR046347">
    <property type="entry name" value="bZIP_sf"/>
</dbReference>
<dbReference type="SMART" id="SM00338">
    <property type="entry name" value="BRLZ"/>
    <property type="match status" value="1"/>
</dbReference>
<protein>
    <recommendedName>
        <fullName evidence="3">BZIP domain-containing protein</fullName>
    </recommendedName>
</protein>
<dbReference type="AlphaFoldDB" id="A0AAD5T173"/>
<dbReference type="Gene3D" id="3.30.160.60">
    <property type="entry name" value="Classic Zinc Finger"/>
    <property type="match status" value="1"/>
</dbReference>
<dbReference type="InterPro" id="IPR004827">
    <property type="entry name" value="bZIP"/>
</dbReference>
<dbReference type="PROSITE" id="PS50217">
    <property type="entry name" value="BZIP"/>
    <property type="match status" value="1"/>
</dbReference>
<organism evidence="4 5">
    <name type="scientific">Physocladia obscura</name>
    <dbReference type="NCBI Taxonomy" id="109957"/>
    <lineage>
        <taxon>Eukaryota</taxon>
        <taxon>Fungi</taxon>
        <taxon>Fungi incertae sedis</taxon>
        <taxon>Chytridiomycota</taxon>
        <taxon>Chytridiomycota incertae sedis</taxon>
        <taxon>Chytridiomycetes</taxon>
        <taxon>Chytridiales</taxon>
        <taxon>Chytriomycetaceae</taxon>
        <taxon>Physocladia</taxon>
    </lineage>
</organism>
<name>A0AAD5T173_9FUNG</name>
<feature type="compositionally biased region" description="Pro residues" evidence="2">
    <location>
        <begin position="129"/>
        <end position="138"/>
    </location>
</feature>
<sequence>MCYVKVKNQANQTNQSLAGASLASAAPVNPVESSWMKTVDLGALNENNDAWFTSAMAVPLNFDMLKADNDAEAGSSDWLGWLEGMSAPHSLSLDVDLDNLGLGLMPLGLMGAQPPSPAMSDATCFVIPSPNPSNPSSPSPVHAPSKRRLPDVCHDDDGHDATLKRLRNTEAARKSRARKAAKVDSLELKVDALEKEKSTLTVRIAVLENDAMGFAQREDDLKRRVALLERQLMESHRALVEQSIGVGGV</sequence>
<dbReference type="CDD" id="cd12193">
    <property type="entry name" value="bZIP_GCN4"/>
    <property type="match status" value="1"/>
</dbReference>
<accession>A0AAD5T173</accession>
<evidence type="ECO:0000259" key="3">
    <source>
        <dbReference type="PROSITE" id="PS50217"/>
    </source>
</evidence>
<reference evidence="4" key="1">
    <citation type="submission" date="2020-05" db="EMBL/GenBank/DDBJ databases">
        <title>Phylogenomic resolution of chytrid fungi.</title>
        <authorList>
            <person name="Stajich J.E."/>
            <person name="Amses K."/>
            <person name="Simmons R."/>
            <person name="Seto K."/>
            <person name="Myers J."/>
            <person name="Bonds A."/>
            <person name="Quandt C.A."/>
            <person name="Barry K."/>
            <person name="Liu P."/>
            <person name="Grigoriev I."/>
            <person name="Longcore J.E."/>
            <person name="James T.Y."/>
        </authorList>
    </citation>
    <scope>NUCLEOTIDE SEQUENCE</scope>
    <source>
        <strain evidence="4">JEL0513</strain>
    </source>
</reference>
<proteinExistence type="predicted"/>
<evidence type="ECO:0000313" key="4">
    <source>
        <dbReference type="EMBL" id="KAJ3123934.1"/>
    </source>
</evidence>
<gene>
    <name evidence="4" type="ORF">HK100_011429</name>
</gene>
<feature type="coiled-coil region" evidence="1">
    <location>
        <begin position="176"/>
        <end position="238"/>
    </location>
</feature>
<evidence type="ECO:0000313" key="5">
    <source>
        <dbReference type="Proteomes" id="UP001211907"/>
    </source>
</evidence>
<dbReference type="EMBL" id="JADGJH010000705">
    <property type="protein sequence ID" value="KAJ3123934.1"/>
    <property type="molecule type" value="Genomic_DNA"/>
</dbReference>
<feature type="region of interest" description="Disordered" evidence="2">
    <location>
        <begin position="128"/>
        <end position="148"/>
    </location>
</feature>
<keyword evidence="1" id="KW-0175">Coiled coil</keyword>
<evidence type="ECO:0000256" key="1">
    <source>
        <dbReference type="SAM" id="Coils"/>
    </source>
</evidence>